<feature type="compositionally biased region" description="Basic residues" evidence="12">
    <location>
        <begin position="1"/>
        <end position="10"/>
    </location>
</feature>
<comment type="catalytic activity">
    <reaction evidence="10">
        <text>L-tyrosyl-[protein] + ATP = O-phospho-L-tyrosyl-[protein] + ADP + H(+)</text>
        <dbReference type="Rhea" id="RHEA:10596"/>
        <dbReference type="Rhea" id="RHEA-COMP:10136"/>
        <dbReference type="Rhea" id="RHEA-COMP:20101"/>
        <dbReference type="ChEBI" id="CHEBI:15378"/>
        <dbReference type="ChEBI" id="CHEBI:30616"/>
        <dbReference type="ChEBI" id="CHEBI:46858"/>
        <dbReference type="ChEBI" id="CHEBI:61978"/>
        <dbReference type="ChEBI" id="CHEBI:456216"/>
        <dbReference type="EC" id="2.7.12.1"/>
    </reaction>
</comment>
<dbReference type="Gene3D" id="3.30.10.30">
    <property type="entry name" value="DYRK"/>
    <property type="match status" value="1"/>
</dbReference>
<keyword evidence="3" id="KW-0723">Serine/threonine-protein kinase</keyword>
<feature type="region of interest" description="Disordered" evidence="12">
    <location>
        <begin position="716"/>
        <end position="779"/>
    </location>
</feature>
<comment type="catalytic activity">
    <reaction evidence="9">
        <text>L-threonyl-[protein] + ATP = O-phospho-L-threonyl-[protein] + ADP + H(+)</text>
        <dbReference type="Rhea" id="RHEA:46608"/>
        <dbReference type="Rhea" id="RHEA-COMP:11060"/>
        <dbReference type="Rhea" id="RHEA-COMP:11605"/>
        <dbReference type="ChEBI" id="CHEBI:15378"/>
        <dbReference type="ChEBI" id="CHEBI:30013"/>
        <dbReference type="ChEBI" id="CHEBI:30616"/>
        <dbReference type="ChEBI" id="CHEBI:61977"/>
        <dbReference type="ChEBI" id="CHEBI:456216"/>
        <dbReference type="EC" id="2.7.12.1"/>
    </reaction>
</comment>
<dbReference type="GO" id="GO:0004674">
    <property type="term" value="F:protein serine/threonine kinase activity"/>
    <property type="evidence" value="ECO:0007669"/>
    <property type="project" value="UniProtKB-KW"/>
</dbReference>
<feature type="binding site" evidence="11">
    <location>
        <position position="1031"/>
    </location>
    <ligand>
        <name>ATP</name>
        <dbReference type="ChEBI" id="CHEBI:30616"/>
    </ligand>
</feature>
<dbReference type="GO" id="GO:0005856">
    <property type="term" value="C:cytoskeleton"/>
    <property type="evidence" value="ECO:0007669"/>
    <property type="project" value="TreeGrafter"/>
</dbReference>
<feature type="compositionally biased region" description="Polar residues" evidence="12">
    <location>
        <begin position="801"/>
        <end position="818"/>
    </location>
</feature>
<feature type="compositionally biased region" description="Polar residues" evidence="12">
    <location>
        <begin position="826"/>
        <end position="855"/>
    </location>
</feature>
<evidence type="ECO:0000256" key="4">
    <source>
        <dbReference type="ARBA" id="ARBA00022679"/>
    </source>
</evidence>
<evidence type="ECO:0000256" key="3">
    <source>
        <dbReference type="ARBA" id="ARBA00022527"/>
    </source>
</evidence>
<dbReference type="Gene3D" id="3.30.200.20">
    <property type="entry name" value="Phosphorylase Kinase, domain 1"/>
    <property type="match status" value="1"/>
</dbReference>
<evidence type="ECO:0000256" key="12">
    <source>
        <dbReference type="SAM" id="MobiDB-lite"/>
    </source>
</evidence>
<evidence type="ECO:0000256" key="7">
    <source>
        <dbReference type="ARBA" id="ARBA00022840"/>
    </source>
</evidence>
<reference evidence="14" key="1">
    <citation type="submission" date="2021-06" db="EMBL/GenBank/DDBJ databases">
        <authorList>
            <person name="Kallberg Y."/>
            <person name="Tangrot J."/>
            <person name="Rosling A."/>
        </authorList>
    </citation>
    <scope>NUCLEOTIDE SEQUENCE</scope>
    <source>
        <strain evidence="14">MT106</strain>
    </source>
</reference>
<feature type="region of interest" description="Disordered" evidence="12">
    <location>
        <begin position="896"/>
        <end position="936"/>
    </location>
</feature>
<feature type="compositionally biased region" description="Polar residues" evidence="12">
    <location>
        <begin position="1376"/>
        <end position="1386"/>
    </location>
</feature>
<feature type="region of interest" description="Disordered" evidence="12">
    <location>
        <begin position="428"/>
        <end position="501"/>
    </location>
</feature>
<dbReference type="Proteomes" id="UP000789831">
    <property type="component" value="Unassembled WGS sequence"/>
</dbReference>
<feature type="compositionally biased region" description="Polar residues" evidence="12">
    <location>
        <begin position="610"/>
        <end position="619"/>
    </location>
</feature>
<feature type="compositionally biased region" description="Low complexity" evidence="12">
    <location>
        <begin position="1313"/>
        <end position="1325"/>
    </location>
</feature>
<keyword evidence="7 11" id="KW-0067">ATP-binding</keyword>
<feature type="region of interest" description="Disordered" evidence="12">
    <location>
        <begin position="250"/>
        <end position="321"/>
    </location>
</feature>
<dbReference type="PANTHER" id="PTHR24058:SF22">
    <property type="entry name" value="DUAL SPECIFICITY TYROSINE-PHOSPHORYLATION-REGULATED KINASE 4"/>
    <property type="match status" value="1"/>
</dbReference>
<comment type="caution">
    <text evidence="14">The sequence shown here is derived from an EMBL/GenBank/DDBJ whole genome shotgun (WGS) entry which is preliminary data.</text>
</comment>
<feature type="region of interest" description="Disordered" evidence="12">
    <location>
        <begin position="514"/>
        <end position="673"/>
    </location>
</feature>
<dbReference type="InterPro" id="IPR011009">
    <property type="entry name" value="Kinase-like_dom_sf"/>
</dbReference>
<evidence type="ECO:0000259" key="13">
    <source>
        <dbReference type="PROSITE" id="PS50011"/>
    </source>
</evidence>
<protein>
    <recommendedName>
        <fullName evidence="2">dual-specificity kinase</fullName>
        <ecNumber evidence="2">2.7.12.1</ecNumber>
    </recommendedName>
</protein>
<dbReference type="GO" id="GO:0005524">
    <property type="term" value="F:ATP binding"/>
    <property type="evidence" value="ECO:0007669"/>
    <property type="project" value="UniProtKB-UniRule"/>
</dbReference>
<feature type="compositionally biased region" description="Pro residues" evidence="12">
    <location>
        <begin position="561"/>
        <end position="586"/>
    </location>
</feature>
<feature type="compositionally biased region" description="Low complexity" evidence="12">
    <location>
        <begin position="12"/>
        <end position="21"/>
    </location>
</feature>
<keyword evidence="5 11" id="KW-0547">Nucleotide-binding</keyword>
<feature type="compositionally biased region" description="Low complexity" evidence="12">
    <location>
        <begin position="31"/>
        <end position="46"/>
    </location>
</feature>
<keyword evidence="6" id="KW-0418">Kinase</keyword>
<dbReference type="SUPFAM" id="SSF56112">
    <property type="entry name" value="Protein kinase-like (PK-like)"/>
    <property type="match status" value="1"/>
</dbReference>
<evidence type="ECO:0000256" key="2">
    <source>
        <dbReference type="ARBA" id="ARBA00013203"/>
    </source>
</evidence>
<feature type="compositionally biased region" description="Basic and acidic residues" evidence="12">
    <location>
        <begin position="143"/>
        <end position="152"/>
    </location>
</feature>
<evidence type="ECO:0000256" key="1">
    <source>
        <dbReference type="ARBA" id="ARBA00008867"/>
    </source>
</evidence>
<feature type="domain" description="Protein kinase" evidence="13">
    <location>
        <begin position="1002"/>
        <end position="1293"/>
    </location>
</feature>
<feature type="compositionally biased region" description="Low complexity" evidence="12">
    <location>
        <begin position="902"/>
        <end position="912"/>
    </location>
</feature>
<dbReference type="CDD" id="cd14210">
    <property type="entry name" value="PKc_DYRK"/>
    <property type="match status" value="1"/>
</dbReference>
<feature type="compositionally biased region" description="Polar residues" evidence="12">
    <location>
        <begin position="279"/>
        <end position="302"/>
    </location>
</feature>
<dbReference type="Gene3D" id="1.10.510.10">
    <property type="entry name" value="Transferase(Phosphotransferase) domain 1"/>
    <property type="match status" value="1"/>
</dbReference>
<comment type="similarity">
    <text evidence="1">Belongs to the protein kinase superfamily. CMGC Ser/Thr protein kinase family. MNB/DYRK subfamily.</text>
</comment>
<accession>A0A9N9A2S9</accession>
<feature type="region of interest" description="Disordered" evidence="12">
    <location>
        <begin position="1307"/>
        <end position="1386"/>
    </location>
</feature>
<dbReference type="InterPro" id="IPR042521">
    <property type="entry name" value="DYRK"/>
</dbReference>
<feature type="region of interest" description="Disordered" evidence="12">
    <location>
        <begin position="1"/>
        <end position="54"/>
    </location>
</feature>
<dbReference type="EC" id="2.7.12.1" evidence="2"/>
<dbReference type="PROSITE" id="PS00107">
    <property type="entry name" value="PROTEIN_KINASE_ATP"/>
    <property type="match status" value="1"/>
</dbReference>
<dbReference type="GO" id="GO:0005737">
    <property type="term" value="C:cytoplasm"/>
    <property type="evidence" value="ECO:0007669"/>
    <property type="project" value="TreeGrafter"/>
</dbReference>
<evidence type="ECO:0000256" key="8">
    <source>
        <dbReference type="ARBA" id="ARBA00049003"/>
    </source>
</evidence>
<evidence type="ECO:0000256" key="5">
    <source>
        <dbReference type="ARBA" id="ARBA00022741"/>
    </source>
</evidence>
<dbReference type="OrthoDB" id="9332038at2759"/>
<dbReference type="InterPro" id="IPR050494">
    <property type="entry name" value="Ser_Thr_dual-spec_kinase"/>
</dbReference>
<dbReference type="PANTHER" id="PTHR24058">
    <property type="entry name" value="DUAL SPECIFICITY PROTEIN KINASE"/>
    <property type="match status" value="1"/>
</dbReference>
<dbReference type="GO" id="GO:0004712">
    <property type="term" value="F:protein serine/threonine/tyrosine kinase activity"/>
    <property type="evidence" value="ECO:0007669"/>
    <property type="project" value="UniProtKB-EC"/>
</dbReference>
<dbReference type="Pfam" id="PF00069">
    <property type="entry name" value="Pkinase"/>
    <property type="match status" value="1"/>
</dbReference>
<feature type="region of interest" description="Disordered" evidence="12">
    <location>
        <begin position="801"/>
        <end position="881"/>
    </location>
</feature>
<feature type="compositionally biased region" description="Low complexity" evidence="12">
    <location>
        <begin position="1335"/>
        <end position="1356"/>
    </location>
</feature>
<evidence type="ECO:0000256" key="9">
    <source>
        <dbReference type="ARBA" id="ARBA00049308"/>
    </source>
</evidence>
<keyword evidence="4" id="KW-0808">Transferase</keyword>
<feature type="region of interest" description="Disordered" evidence="12">
    <location>
        <begin position="1230"/>
        <end position="1251"/>
    </location>
</feature>
<proteinExistence type="inferred from homology"/>
<evidence type="ECO:0000256" key="11">
    <source>
        <dbReference type="PROSITE-ProRule" id="PRU10141"/>
    </source>
</evidence>
<feature type="compositionally biased region" description="Low complexity" evidence="12">
    <location>
        <begin position="122"/>
        <end position="139"/>
    </location>
</feature>
<feature type="compositionally biased region" description="Low complexity" evidence="12">
    <location>
        <begin position="484"/>
        <end position="499"/>
    </location>
</feature>
<evidence type="ECO:0000256" key="10">
    <source>
        <dbReference type="ARBA" id="ARBA00051680"/>
    </source>
</evidence>
<gene>
    <name evidence="14" type="ORF">AGERDE_LOCUS4932</name>
</gene>
<organism evidence="14 15">
    <name type="scientific">Ambispora gerdemannii</name>
    <dbReference type="NCBI Taxonomy" id="144530"/>
    <lineage>
        <taxon>Eukaryota</taxon>
        <taxon>Fungi</taxon>
        <taxon>Fungi incertae sedis</taxon>
        <taxon>Mucoromycota</taxon>
        <taxon>Glomeromycotina</taxon>
        <taxon>Glomeromycetes</taxon>
        <taxon>Archaeosporales</taxon>
        <taxon>Ambisporaceae</taxon>
        <taxon>Ambispora</taxon>
    </lineage>
</organism>
<dbReference type="FunFam" id="3.30.200.20:FF:000087">
    <property type="entry name" value="Dual specificity tyrosine-phosphorylation-regulated kinase 1A"/>
    <property type="match status" value="1"/>
</dbReference>
<dbReference type="InterPro" id="IPR017441">
    <property type="entry name" value="Protein_kinase_ATP_BS"/>
</dbReference>
<evidence type="ECO:0000256" key="6">
    <source>
        <dbReference type="ARBA" id="ARBA00022777"/>
    </source>
</evidence>
<name>A0A9N9A2S9_9GLOM</name>
<dbReference type="EMBL" id="CAJVPL010000615">
    <property type="protein sequence ID" value="CAG8514895.1"/>
    <property type="molecule type" value="Genomic_DNA"/>
</dbReference>
<dbReference type="PROSITE" id="PS50011">
    <property type="entry name" value="PROTEIN_KINASE_DOM"/>
    <property type="match status" value="1"/>
</dbReference>
<sequence>MIHSAPKPRRLSTVSSTSVSVQAKNRPQAVNSNNSTNSPTTSTISSQGASNPEISWLQQPPVRTNIAGQQQQYHQTQLSSSRVNLSPHRKTSLNGKKIKEDSSRSNSLRSVDRLELASLDQKSSQNSPSASSASSPQRKSISKSKEESKIESTETSSSKHSKHQSKKYKEQQAEVMKTFKKLQSYESELASQTNETIARMNTLFNITQTLPGKENDSDEDAFGTIDDVHNNNTSRNNSLSKASLVGVDNKIRRSTSAAKKRITTNSSSSTTRPKSLSRHPSSMEISHPNVNTNSHGNESITSVGRRRTSTADGIPLLRSSSYGHNRYSSDISGIGVAVTTNSRVDMSEKKALKETRSNERLAHLMQLHDPKKKEKKRATLDPSLSTKTKFSLEDYSAPLRRRGTIDLNLTKSLPQSSVLSNELLDDDELNRMDDTPSPMFPGVTRSKTMPIPVPKLPSTPTNSKLPSPSIHRIHSSTGHFPTLSSMKNNNNSNMNSSKSVKYDYSPSVDILSTSAPSVSKRRKSVTSGVIQSSSNSSSASSKSTSRTTTPTSSLANHRLSHPPPLKLTQLPPPVPSMPPSMLPQPRPRSQQKLNKSEDLPPVPALPSSIMKDSTSNLSGSDRKSVMISEPLKSGESSPKGKKERALESQAFTKKPPGTRKRGTTLPNSTAVPPALKPMILPPINIPPISASMNRIPAPSKTPTSLDVRTSIKLTTPTSAHTPSFTKIPTPTRSLKSSTGISSPSGLRGLLSNQRISPNNKSTEFAKNTRVNGRKSATTPTQLLAVAQKSTKKAAASLNFLKTHSPTKAPSPSISTNEKPASRPRRLSNTTSSIFPNNKSSNDVSSHNSITKSINLHSPKLGSNMPIPRKPRTISGPATANPTSVYLGSPLTAKMRLGLPNDSSLSISSSSSSGTPNSYKPGDDEMSTSGTPPMTPIEALKSNAPYLSLYERTEILDYPNVYFVGPNAQKKAASPELTGCNFGYDDERGDYLVVTGDHLCYRYEILDSLGKGSFGQVLKCHDHSTGEIVAVKIIRNKKRFHCQALVEVKILESLNKWDPDDSHNIIHLTDHFYFRNHLCIAFELLSINLYEFIKTNSFQGFSLGLIKRFCTQLLNSLLLLQKHNIVHCDLKPEHPTKSSIKVIDFGSSCFENEKVYTYIQSRFYRSPEVILGMTYNMAIDMWSLGCILAELYTGYPLFPGENEQEQLACIMEVRGLPDRYLVEKSERKKLFFDSSGNPRPITNSKGKRRRPQSKTLAQALKCQDEVFLDFISRCLQWDPEKRMKPDEGLMHEWITDVKLHRRTLTTPTREDFSTRTTSLTSNSRSSQFSATSSIHNYNSNDSNTNQSSQSTTSNITSLHRIPTYPQPRRSLDAAPQAPTTRGSGIRQFGNSISLASTRNGNENILSANGYLTM</sequence>
<feature type="compositionally biased region" description="Low complexity" evidence="12">
    <location>
        <begin position="525"/>
        <end position="553"/>
    </location>
</feature>
<feature type="compositionally biased region" description="Polar residues" evidence="12">
    <location>
        <begin position="1233"/>
        <end position="1243"/>
    </location>
</feature>
<feature type="region of interest" description="Disordered" evidence="12">
    <location>
        <begin position="67"/>
        <end position="172"/>
    </location>
</feature>
<comment type="catalytic activity">
    <reaction evidence="8">
        <text>L-seryl-[protein] + ATP = O-phospho-L-seryl-[protein] + ADP + H(+)</text>
        <dbReference type="Rhea" id="RHEA:17989"/>
        <dbReference type="Rhea" id="RHEA-COMP:9863"/>
        <dbReference type="Rhea" id="RHEA-COMP:11604"/>
        <dbReference type="ChEBI" id="CHEBI:15378"/>
        <dbReference type="ChEBI" id="CHEBI:29999"/>
        <dbReference type="ChEBI" id="CHEBI:30616"/>
        <dbReference type="ChEBI" id="CHEBI:83421"/>
        <dbReference type="ChEBI" id="CHEBI:456216"/>
        <dbReference type="EC" id="2.7.12.1"/>
    </reaction>
</comment>
<keyword evidence="15" id="KW-1185">Reference proteome</keyword>
<dbReference type="InterPro" id="IPR000719">
    <property type="entry name" value="Prot_kinase_dom"/>
</dbReference>
<evidence type="ECO:0000313" key="15">
    <source>
        <dbReference type="Proteomes" id="UP000789831"/>
    </source>
</evidence>
<feature type="compositionally biased region" description="Low complexity" evidence="12">
    <location>
        <begin position="263"/>
        <end position="274"/>
    </location>
</feature>
<evidence type="ECO:0000313" key="14">
    <source>
        <dbReference type="EMBL" id="CAG8514895.1"/>
    </source>
</evidence>